<comment type="caution">
    <text evidence="1">The sequence shown here is derived from an EMBL/GenBank/DDBJ whole genome shotgun (WGS) entry which is preliminary data.</text>
</comment>
<sequence>MSVDAVQPFRFPTWLQALFELLSFTRVEKPLTAVPAEVPPELAALLAIGRHALGAHDLKDLNARLDAAVMELRTFSIPASDTGAVTFVVPDLKLTGEPGENSRGVRMLGRNVTGKLLQGLREGVALLHALKKALDEVAARGKDGAPHASWVFAALSVRPWSLHEGAVVPHTLVDIATQQCRGFVAVGAILAVLVDGRRPEPWLASALADAWLNGVRETARIVASGGYDVGPRKPEGLLNLEALFREAEEADAAFLAGFASDVRAGLVGVPEDE</sequence>
<gene>
    <name evidence="1" type="ORF">CAP_6574</name>
</gene>
<proteinExistence type="predicted"/>
<dbReference type="AlphaFoldDB" id="A0A017T0B6"/>
<dbReference type="Proteomes" id="UP000019678">
    <property type="component" value="Unassembled WGS sequence"/>
</dbReference>
<name>A0A017T0B6_9BACT</name>
<protein>
    <submittedName>
        <fullName evidence="1">Uncharacterized protein</fullName>
    </submittedName>
</protein>
<keyword evidence="2" id="KW-1185">Reference proteome</keyword>
<dbReference type="EMBL" id="ASRX01000056">
    <property type="protein sequence ID" value="EYF02684.1"/>
    <property type="molecule type" value="Genomic_DNA"/>
</dbReference>
<evidence type="ECO:0000313" key="1">
    <source>
        <dbReference type="EMBL" id="EYF02684.1"/>
    </source>
</evidence>
<organism evidence="1 2">
    <name type="scientific">Chondromyces apiculatus DSM 436</name>
    <dbReference type="NCBI Taxonomy" id="1192034"/>
    <lineage>
        <taxon>Bacteria</taxon>
        <taxon>Pseudomonadati</taxon>
        <taxon>Myxococcota</taxon>
        <taxon>Polyangia</taxon>
        <taxon>Polyangiales</taxon>
        <taxon>Polyangiaceae</taxon>
        <taxon>Chondromyces</taxon>
    </lineage>
</organism>
<dbReference type="STRING" id="1192034.CAP_6574"/>
<evidence type="ECO:0000313" key="2">
    <source>
        <dbReference type="Proteomes" id="UP000019678"/>
    </source>
</evidence>
<reference evidence="1 2" key="1">
    <citation type="submission" date="2013-05" db="EMBL/GenBank/DDBJ databases">
        <title>Genome assembly of Chondromyces apiculatus DSM 436.</title>
        <authorList>
            <person name="Sharma G."/>
            <person name="Khatri I."/>
            <person name="Kaur C."/>
            <person name="Mayilraj S."/>
            <person name="Subramanian S."/>
        </authorList>
    </citation>
    <scope>NUCLEOTIDE SEQUENCE [LARGE SCALE GENOMIC DNA]</scope>
    <source>
        <strain evidence="1 2">DSM 436</strain>
    </source>
</reference>
<accession>A0A017T0B6</accession>